<gene>
    <name evidence="1" type="ORF">LEP1GSC043_2425</name>
</gene>
<evidence type="ECO:0000313" key="2">
    <source>
        <dbReference type="Proteomes" id="UP000012249"/>
    </source>
</evidence>
<dbReference type="EMBL" id="AHMI02000253">
    <property type="protein sequence ID" value="EMY13108.1"/>
    <property type="molecule type" value="Genomic_DNA"/>
</dbReference>
<reference evidence="1 2" key="1">
    <citation type="submission" date="2013-02" db="EMBL/GenBank/DDBJ databases">
        <authorList>
            <person name="Harkins D.M."/>
            <person name="Durkin A.S."/>
            <person name="Brinkac L.M."/>
            <person name="Haft D.H."/>
            <person name="Selengut J.D."/>
            <person name="Sanka R."/>
            <person name="DePew J."/>
            <person name="Purushe J."/>
            <person name="Haake D.A."/>
            <person name="Matsunaga J."/>
            <person name="Vinetz J.M."/>
            <person name="Sutton G.G."/>
            <person name="Nierman W.C."/>
            <person name="Fouts D.E."/>
        </authorList>
    </citation>
    <scope>NUCLEOTIDE SEQUENCE [LARGE SCALE GENOMIC DNA]</scope>
    <source>
        <strain evidence="1 2">Ecochallenge</strain>
    </source>
</reference>
<dbReference type="AlphaFoldDB" id="N1TXT6"/>
<sequence>MESKFDRSGSAQILESDKVSKVSDVSKKIPGDPVFLMKKQSFSLFIFYFSS</sequence>
<comment type="caution">
    <text evidence="1">The sequence shown here is derived from an EMBL/GenBank/DDBJ whole genome shotgun (WGS) entry which is preliminary data.</text>
</comment>
<accession>N1TXT6</accession>
<name>N1TXT6_9LEPT</name>
<dbReference type="Proteomes" id="UP000012249">
    <property type="component" value="Unassembled WGS sequence"/>
</dbReference>
<protein>
    <submittedName>
        <fullName evidence="1">Uncharacterized protein</fullName>
    </submittedName>
</protein>
<organism evidence="1 2">
    <name type="scientific">Leptospira weilii str. Ecochallenge</name>
    <dbReference type="NCBI Taxonomy" id="1049986"/>
    <lineage>
        <taxon>Bacteria</taxon>
        <taxon>Pseudomonadati</taxon>
        <taxon>Spirochaetota</taxon>
        <taxon>Spirochaetia</taxon>
        <taxon>Leptospirales</taxon>
        <taxon>Leptospiraceae</taxon>
        <taxon>Leptospira</taxon>
    </lineage>
</organism>
<proteinExistence type="predicted"/>
<evidence type="ECO:0000313" key="1">
    <source>
        <dbReference type="EMBL" id="EMY13108.1"/>
    </source>
</evidence>